<evidence type="ECO:0000313" key="3">
    <source>
        <dbReference type="Proteomes" id="UP000287394"/>
    </source>
</evidence>
<feature type="domain" description="S-adenosylmethionine-dependent methyltransferase" evidence="1">
    <location>
        <begin position="118"/>
        <end position="274"/>
    </location>
</feature>
<evidence type="ECO:0000313" key="2">
    <source>
        <dbReference type="EMBL" id="BDI30341.1"/>
    </source>
</evidence>
<name>A0A402CV81_9BACT</name>
<dbReference type="SUPFAM" id="SSF53335">
    <property type="entry name" value="S-adenosyl-L-methionine-dependent methyltransferases"/>
    <property type="match status" value="1"/>
</dbReference>
<dbReference type="GO" id="GO:0008168">
    <property type="term" value="F:methyltransferase activity"/>
    <property type="evidence" value="ECO:0007669"/>
    <property type="project" value="InterPro"/>
</dbReference>
<dbReference type="InterPro" id="IPR029063">
    <property type="entry name" value="SAM-dependent_MTases_sf"/>
</dbReference>
<organism evidence="2 3">
    <name type="scientific">Capsulimonas corticalis</name>
    <dbReference type="NCBI Taxonomy" id="2219043"/>
    <lineage>
        <taxon>Bacteria</taxon>
        <taxon>Bacillati</taxon>
        <taxon>Armatimonadota</taxon>
        <taxon>Armatimonadia</taxon>
        <taxon>Capsulimonadales</taxon>
        <taxon>Capsulimonadaceae</taxon>
        <taxon>Capsulimonas</taxon>
    </lineage>
</organism>
<dbReference type="CDD" id="cd02440">
    <property type="entry name" value="AdoMet_MTases"/>
    <property type="match status" value="1"/>
</dbReference>
<dbReference type="Proteomes" id="UP000287394">
    <property type="component" value="Chromosome"/>
</dbReference>
<gene>
    <name evidence="2" type="ORF">CCAX7_23920</name>
</gene>
<protein>
    <recommendedName>
        <fullName evidence="1">S-adenosylmethionine-dependent methyltransferase domain-containing protein</fullName>
    </recommendedName>
</protein>
<dbReference type="PANTHER" id="PTHR43042:SF3">
    <property type="entry name" value="RIBOSOMAL RNA LARGE SUBUNIT METHYLTRANSFERASE YWBD-RELATED"/>
    <property type="match status" value="1"/>
</dbReference>
<evidence type="ECO:0000259" key="1">
    <source>
        <dbReference type="Pfam" id="PF10672"/>
    </source>
</evidence>
<proteinExistence type="predicted"/>
<dbReference type="Gene3D" id="3.40.50.150">
    <property type="entry name" value="Vaccinia Virus protein VP39"/>
    <property type="match status" value="1"/>
</dbReference>
<reference evidence="2 3" key="1">
    <citation type="journal article" date="2019" name="Int. J. Syst. Evol. Microbiol.">
        <title>Capsulimonas corticalis gen. nov., sp. nov., an aerobic capsulated bacterium, of a novel bacterial order, Capsulimonadales ord. nov., of the class Armatimonadia of the phylum Armatimonadetes.</title>
        <authorList>
            <person name="Li J."/>
            <person name="Kudo C."/>
            <person name="Tonouchi A."/>
        </authorList>
    </citation>
    <scope>NUCLEOTIDE SEQUENCE [LARGE SCALE GENOMIC DNA]</scope>
    <source>
        <strain evidence="2 3">AX-7</strain>
    </source>
</reference>
<dbReference type="KEGG" id="ccot:CCAX7_23920"/>
<accession>A0A402CV81</accession>
<dbReference type="InterPro" id="IPR019614">
    <property type="entry name" value="SAM-dep_methyl-trfase"/>
</dbReference>
<dbReference type="RefSeq" id="WP_119321301.1">
    <property type="nucleotide sequence ID" value="NZ_AP025739.1"/>
</dbReference>
<dbReference type="Gene3D" id="3.30.750.80">
    <property type="entry name" value="RNA methyltransferase domain (HRMD) like"/>
    <property type="match status" value="1"/>
</dbReference>
<sequence>MNDISATPVNVDALTAALQAALSARKHLLDQRHEMPLRLFNGFYEGFPNLVVDLYGRTLVLYNYAHKPSDADDALEAASEFFQYALPWLSAILVKARHGALEEEKKGRLLWGSGIDRRVRENGVAYAVDLRLNQDASFYLDTRHLREWAKDNLEGKTVLNTFAYTGSIGVAARAGGASRVVQLDLSRTFLNVAKESCTINGFPIDRLDYLAGDFFPRVSHLKRDGARFDCVFVDPPLYSKTRGGKVDLIEENHRILNKVRPLINDGGWLVTINNALFVSGGEYWQMLDSLCADGYLSVEATIPVPQDFIGFSETPAGVLPADPAPFNHATKIAILRVRRKDAMAKADTE</sequence>
<keyword evidence="3" id="KW-1185">Reference proteome</keyword>
<dbReference type="OrthoDB" id="9809404at2"/>
<dbReference type="AlphaFoldDB" id="A0A402CV81"/>
<dbReference type="EMBL" id="AP025739">
    <property type="protein sequence ID" value="BDI30341.1"/>
    <property type="molecule type" value="Genomic_DNA"/>
</dbReference>
<dbReference type="PANTHER" id="PTHR43042">
    <property type="entry name" value="SAM-DEPENDENT METHYLTRANSFERASE"/>
    <property type="match status" value="1"/>
</dbReference>
<dbReference type="Pfam" id="PF10672">
    <property type="entry name" value="Methyltrans_SAM"/>
    <property type="match status" value="1"/>
</dbReference>